<proteinExistence type="predicted"/>
<protein>
    <submittedName>
        <fullName evidence="2">Uncharacterized protein</fullName>
    </submittedName>
</protein>
<dbReference type="AlphaFoldDB" id="A0A6A4KRW0"/>
<evidence type="ECO:0000313" key="2">
    <source>
        <dbReference type="EMBL" id="KAE9445609.1"/>
    </source>
</evidence>
<accession>A0A6A4KRW0</accession>
<feature type="non-terminal residue" evidence="2">
    <location>
        <position position="1"/>
    </location>
</feature>
<name>A0A6A4KRW0_9ERIC</name>
<sequence length="94" mass="9438">MIYYVLWGYLLIGKAPNGSELENVICNWAGAVATLGSVDAETLPAVEELETVGSGGSTTSAMVRVGAGAAAGGIPDPPPETDCSMAPGRTGVKV</sequence>
<organism evidence="2">
    <name type="scientific">Rhododendron williamsianum</name>
    <dbReference type="NCBI Taxonomy" id="262921"/>
    <lineage>
        <taxon>Eukaryota</taxon>
        <taxon>Viridiplantae</taxon>
        <taxon>Streptophyta</taxon>
        <taxon>Embryophyta</taxon>
        <taxon>Tracheophyta</taxon>
        <taxon>Spermatophyta</taxon>
        <taxon>Magnoliopsida</taxon>
        <taxon>eudicotyledons</taxon>
        <taxon>Gunneridae</taxon>
        <taxon>Pentapetalae</taxon>
        <taxon>asterids</taxon>
        <taxon>Ericales</taxon>
        <taxon>Ericaceae</taxon>
        <taxon>Ericoideae</taxon>
        <taxon>Rhodoreae</taxon>
        <taxon>Rhododendron</taxon>
    </lineage>
</organism>
<dbReference type="EMBL" id="QEFC01004055">
    <property type="protein sequence ID" value="KAE9445609.1"/>
    <property type="molecule type" value="Genomic_DNA"/>
</dbReference>
<comment type="caution">
    <text evidence="2">The sequence shown here is derived from an EMBL/GenBank/DDBJ whole genome shotgun (WGS) entry which is preliminary data.</text>
</comment>
<gene>
    <name evidence="2" type="ORF">C3L33_22489</name>
</gene>
<reference evidence="2" key="1">
    <citation type="journal article" date="2019" name="Genome Biol. Evol.">
        <title>The Rhododendron genome and chromosomal organization provide insight into shared whole-genome duplications across the heath family (Ericaceae).</title>
        <authorList>
            <person name="Soza V.L."/>
            <person name="Lindsley D."/>
            <person name="Waalkes A."/>
            <person name="Ramage E."/>
            <person name="Patwardhan R.P."/>
            <person name="Burton J.N."/>
            <person name="Adey A."/>
            <person name="Kumar A."/>
            <person name="Qiu R."/>
            <person name="Shendure J."/>
            <person name="Hall B."/>
        </authorList>
    </citation>
    <scope>NUCLEOTIDE SEQUENCE</scope>
    <source>
        <strain evidence="2">RSF 1966-606</strain>
    </source>
</reference>
<evidence type="ECO:0000256" key="1">
    <source>
        <dbReference type="SAM" id="MobiDB-lite"/>
    </source>
</evidence>
<feature type="region of interest" description="Disordered" evidence="1">
    <location>
        <begin position="68"/>
        <end position="94"/>
    </location>
</feature>